<evidence type="ECO:0000256" key="5">
    <source>
        <dbReference type="ARBA" id="ARBA00022989"/>
    </source>
</evidence>
<dbReference type="Proteomes" id="UP000315677">
    <property type="component" value="Unassembled WGS sequence"/>
</dbReference>
<feature type="transmembrane region" description="Helical" evidence="7">
    <location>
        <begin position="208"/>
        <end position="234"/>
    </location>
</feature>
<keyword evidence="5 7" id="KW-1133">Transmembrane helix</keyword>
<feature type="transmembrane region" description="Helical" evidence="7">
    <location>
        <begin position="89"/>
        <end position="114"/>
    </location>
</feature>
<evidence type="ECO:0000259" key="8">
    <source>
        <dbReference type="PROSITE" id="PS50928"/>
    </source>
</evidence>
<feature type="transmembrane region" description="Helical" evidence="7">
    <location>
        <begin position="126"/>
        <end position="146"/>
    </location>
</feature>
<dbReference type="CDD" id="cd06261">
    <property type="entry name" value="TM_PBP2"/>
    <property type="match status" value="1"/>
</dbReference>
<organism evidence="9 10">
    <name type="scientific">Pseudonocardia kunmingensis</name>
    <dbReference type="NCBI Taxonomy" id="630975"/>
    <lineage>
        <taxon>Bacteria</taxon>
        <taxon>Bacillati</taxon>
        <taxon>Actinomycetota</taxon>
        <taxon>Actinomycetes</taxon>
        <taxon>Pseudonocardiales</taxon>
        <taxon>Pseudonocardiaceae</taxon>
        <taxon>Pseudonocardia</taxon>
    </lineage>
</organism>
<dbReference type="GO" id="GO:0055085">
    <property type="term" value="P:transmembrane transport"/>
    <property type="evidence" value="ECO:0007669"/>
    <property type="project" value="InterPro"/>
</dbReference>
<feature type="transmembrane region" description="Helical" evidence="7">
    <location>
        <begin position="26"/>
        <end position="47"/>
    </location>
</feature>
<reference evidence="9 10" key="1">
    <citation type="submission" date="2019-06" db="EMBL/GenBank/DDBJ databases">
        <title>Sequencing the genomes of 1000 actinobacteria strains.</title>
        <authorList>
            <person name="Klenk H.-P."/>
        </authorList>
    </citation>
    <scope>NUCLEOTIDE SEQUENCE [LARGE SCALE GENOMIC DNA]</scope>
    <source>
        <strain evidence="9 10">DSM 45301</strain>
    </source>
</reference>
<dbReference type="Pfam" id="PF00528">
    <property type="entry name" value="BPD_transp_1"/>
    <property type="match status" value="1"/>
</dbReference>
<feature type="transmembrane region" description="Helical" evidence="7">
    <location>
        <begin position="254"/>
        <end position="277"/>
    </location>
</feature>
<dbReference type="PANTHER" id="PTHR43386:SF1">
    <property type="entry name" value="D,D-DIPEPTIDE TRANSPORT SYSTEM PERMEASE PROTEIN DDPC-RELATED"/>
    <property type="match status" value="1"/>
</dbReference>
<dbReference type="SUPFAM" id="SSF161098">
    <property type="entry name" value="MetI-like"/>
    <property type="match status" value="1"/>
</dbReference>
<dbReference type="AlphaFoldDB" id="A0A543DIV2"/>
<keyword evidence="10" id="KW-1185">Reference proteome</keyword>
<dbReference type="InterPro" id="IPR000515">
    <property type="entry name" value="MetI-like"/>
</dbReference>
<name>A0A543DIV2_9PSEU</name>
<protein>
    <submittedName>
        <fullName evidence="9">Peptide/nickel transport system permease protein</fullName>
    </submittedName>
</protein>
<dbReference type="InterPro" id="IPR025966">
    <property type="entry name" value="OppC_N"/>
</dbReference>
<evidence type="ECO:0000313" key="9">
    <source>
        <dbReference type="EMBL" id="TQM09262.1"/>
    </source>
</evidence>
<keyword evidence="3" id="KW-1003">Cell membrane</keyword>
<keyword evidence="2 7" id="KW-0813">Transport</keyword>
<sequence>MTATLDGEVRPVPRGRALRRFLANRMAVVGLVVLALLVLFSVVGPLVHPTDQVHTNLAEANQPPSAAHLLGTDSVGYDVLGRLMQGGQISLLVGLSAGVLATLIGTLWGATAGYVGGWVDAVMMRVVDAGIAIPAIFLLLVVSAITRPTLPLLILVIGLVSWLVPARLVRAESVSLKTREYVLAVRAGGGTHRRAVLRHIVPNTIGTVVVNATFQVADAILLVAYMSFLGMGVQPPATDWGAMLSSGVGLVYSGAWWLIFPAGLAIVAVVCAFNFIGDGLRDMLDVKGKRA</sequence>
<accession>A0A543DIV2</accession>
<dbReference type="InterPro" id="IPR035906">
    <property type="entry name" value="MetI-like_sf"/>
</dbReference>
<evidence type="ECO:0000256" key="4">
    <source>
        <dbReference type="ARBA" id="ARBA00022692"/>
    </source>
</evidence>
<keyword evidence="4 7" id="KW-0812">Transmembrane</keyword>
<dbReference type="RefSeq" id="WP_246106728.1">
    <property type="nucleotide sequence ID" value="NZ_VFPA01000003.1"/>
</dbReference>
<proteinExistence type="inferred from homology"/>
<dbReference type="Pfam" id="PF12911">
    <property type="entry name" value="OppC_N"/>
    <property type="match status" value="1"/>
</dbReference>
<evidence type="ECO:0000256" key="3">
    <source>
        <dbReference type="ARBA" id="ARBA00022475"/>
    </source>
</evidence>
<feature type="domain" description="ABC transmembrane type-1" evidence="8">
    <location>
        <begin position="87"/>
        <end position="277"/>
    </location>
</feature>
<comment type="caution">
    <text evidence="9">The sequence shown here is derived from an EMBL/GenBank/DDBJ whole genome shotgun (WGS) entry which is preliminary data.</text>
</comment>
<keyword evidence="6 7" id="KW-0472">Membrane</keyword>
<evidence type="ECO:0000256" key="1">
    <source>
        <dbReference type="ARBA" id="ARBA00004651"/>
    </source>
</evidence>
<comment type="subcellular location">
    <subcellularLocation>
        <location evidence="1 7">Cell membrane</location>
        <topology evidence="1 7">Multi-pass membrane protein</topology>
    </subcellularLocation>
</comment>
<feature type="transmembrane region" description="Helical" evidence="7">
    <location>
        <begin position="152"/>
        <end position="169"/>
    </location>
</feature>
<gene>
    <name evidence="9" type="ORF">FB558_5014</name>
</gene>
<comment type="similarity">
    <text evidence="7">Belongs to the binding-protein-dependent transport system permease family.</text>
</comment>
<dbReference type="EMBL" id="VFPA01000003">
    <property type="protein sequence ID" value="TQM09262.1"/>
    <property type="molecule type" value="Genomic_DNA"/>
</dbReference>
<dbReference type="InterPro" id="IPR050366">
    <property type="entry name" value="BP-dependent_transpt_permease"/>
</dbReference>
<dbReference type="GO" id="GO:0005886">
    <property type="term" value="C:plasma membrane"/>
    <property type="evidence" value="ECO:0007669"/>
    <property type="project" value="UniProtKB-SubCell"/>
</dbReference>
<dbReference type="PROSITE" id="PS50928">
    <property type="entry name" value="ABC_TM1"/>
    <property type="match status" value="1"/>
</dbReference>
<evidence type="ECO:0000256" key="6">
    <source>
        <dbReference type="ARBA" id="ARBA00023136"/>
    </source>
</evidence>
<evidence type="ECO:0000313" key="10">
    <source>
        <dbReference type="Proteomes" id="UP000315677"/>
    </source>
</evidence>
<evidence type="ECO:0000256" key="2">
    <source>
        <dbReference type="ARBA" id="ARBA00022448"/>
    </source>
</evidence>
<dbReference type="Gene3D" id="1.10.3720.10">
    <property type="entry name" value="MetI-like"/>
    <property type="match status" value="1"/>
</dbReference>
<dbReference type="PANTHER" id="PTHR43386">
    <property type="entry name" value="OLIGOPEPTIDE TRANSPORT SYSTEM PERMEASE PROTEIN APPC"/>
    <property type="match status" value="1"/>
</dbReference>
<evidence type="ECO:0000256" key="7">
    <source>
        <dbReference type="RuleBase" id="RU363032"/>
    </source>
</evidence>